<feature type="compositionally biased region" description="Polar residues" evidence="1">
    <location>
        <begin position="61"/>
        <end position="83"/>
    </location>
</feature>
<feature type="region of interest" description="Disordered" evidence="1">
    <location>
        <begin position="61"/>
        <end position="89"/>
    </location>
</feature>
<evidence type="ECO:0000313" key="3">
    <source>
        <dbReference type="Proteomes" id="UP000076532"/>
    </source>
</evidence>
<sequence>MCVWGMRYARWRRASGCASLCPGRFQIQAGRTRWNIAPGGIVSDPEPDADAEVEVTATSSASCCPCKSNSPTRSLSAPSQSLSHPGLAR</sequence>
<dbReference type="EMBL" id="KV417527">
    <property type="protein sequence ID" value="KZP24198.1"/>
    <property type="molecule type" value="Genomic_DNA"/>
</dbReference>
<reference evidence="2 3" key="1">
    <citation type="journal article" date="2016" name="Mol. Biol. Evol.">
        <title>Comparative Genomics of Early-Diverging Mushroom-Forming Fungi Provides Insights into the Origins of Lignocellulose Decay Capabilities.</title>
        <authorList>
            <person name="Nagy L.G."/>
            <person name="Riley R."/>
            <person name="Tritt A."/>
            <person name="Adam C."/>
            <person name="Daum C."/>
            <person name="Floudas D."/>
            <person name="Sun H."/>
            <person name="Yadav J.S."/>
            <person name="Pangilinan J."/>
            <person name="Larsson K.H."/>
            <person name="Matsuura K."/>
            <person name="Barry K."/>
            <person name="Labutti K."/>
            <person name="Kuo R."/>
            <person name="Ohm R.A."/>
            <person name="Bhattacharya S.S."/>
            <person name="Shirouzu T."/>
            <person name="Yoshinaga Y."/>
            <person name="Martin F.M."/>
            <person name="Grigoriev I.V."/>
            <person name="Hibbett D.S."/>
        </authorList>
    </citation>
    <scope>NUCLEOTIDE SEQUENCE [LARGE SCALE GENOMIC DNA]</scope>
    <source>
        <strain evidence="2 3">CBS 109695</strain>
    </source>
</reference>
<protein>
    <submittedName>
        <fullName evidence="2">Uncharacterized protein</fullName>
    </submittedName>
</protein>
<organism evidence="2 3">
    <name type="scientific">Athelia psychrophila</name>
    <dbReference type="NCBI Taxonomy" id="1759441"/>
    <lineage>
        <taxon>Eukaryota</taxon>
        <taxon>Fungi</taxon>
        <taxon>Dikarya</taxon>
        <taxon>Basidiomycota</taxon>
        <taxon>Agaricomycotina</taxon>
        <taxon>Agaricomycetes</taxon>
        <taxon>Agaricomycetidae</taxon>
        <taxon>Atheliales</taxon>
        <taxon>Atheliaceae</taxon>
        <taxon>Athelia</taxon>
    </lineage>
</organism>
<evidence type="ECO:0000313" key="2">
    <source>
        <dbReference type="EMBL" id="KZP24198.1"/>
    </source>
</evidence>
<gene>
    <name evidence="2" type="ORF">FIBSPDRAFT_425443</name>
</gene>
<dbReference type="Proteomes" id="UP000076532">
    <property type="component" value="Unassembled WGS sequence"/>
</dbReference>
<proteinExistence type="predicted"/>
<evidence type="ECO:0000256" key="1">
    <source>
        <dbReference type="SAM" id="MobiDB-lite"/>
    </source>
</evidence>
<dbReference type="AlphaFoldDB" id="A0A166MQ43"/>
<keyword evidence="3" id="KW-1185">Reference proteome</keyword>
<name>A0A166MQ43_9AGAM</name>
<accession>A0A166MQ43</accession>